<dbReference type="GO" id="GO:0008420">
    <property type="term" value="F:RNA polymerase II CTD heptapeptide repeat phosphatase activity"/>
    <property type="evidence" value="ECO:0007669"/>
    <property type="project" value="UniProtKB-UniRule"/>
</dbReference>
<evidence type="ECO:0000256" key="1">
    <source>
        <dbReference type="ARBA" id="ARBA00004123"/>
    </source>
</evidence>
<keyword evidence="16" id="KW-1185">Reference proteome</keyword>
<dbReference type="GO" id="GO:0005737">
    <property type="term" value="C:cytoplasm"/>
    <property type="evidence" value="ECO:0007669"/>
    <property type="project" value="TreeGrafter"/>
</dbReference>
<evidence type="ECO:0000256" key="9">
    <source>
        <dbReference type="ARBA" id="ARBA00047761"/>
    </source>
</evidence>
<feature type="region of interest" description="Disordered" evidence="13">
    <location>
        <begin position="1"/>
        <end position="25"/>
    </location>
</feature>
<keyword evidence="6 12" id="KW-0862">Zinc</keyword>
<feature type="domain" description="RTR1-type" evidence="14">
    <location>
        <begin position="80"/>
        <end position="169"/>
    </location>
</feature>
<evidence type="ECO:0000313" key="15">
    <source>
        <dbReference type="EMBL" id="PMD36124.1"/>
    </source>
</evidence>
<dbReference type="InterPro" id="IPR038534">
    <property type="entry name" value="Rtr1/RPAP2_sf"/>
</dbReference>
<evidence type="ECO:0000256" key="7">
    <source>
        <dbReference type="ARBA" id="ARBA00022912"/>
    </source>
</evidence>
<keyword evidence="8 12" id="KW-0539">Nucleus</keyword>
<proteinExistence type="inferred from homology"/>
<dbReference type="Pfam" id="PF04181">
    <property type="entry name" value="RPAP2_Rtr1"/>
    <property type="match status" value="1"/>
</dbReference>
<keyword evidence="3 12" id="KW-0479">Metal-binding</keyword>
<evidence type="ECO:0000259" key="14">
    <source>
        <dbReference type="PROSITE" id="PS51479"/>
    </source>
</evidence>
<evidence type="ECO:0000256" key="3">
    <source>
        <dbReference type="ARBA" id="ARBA00022723"/>
    </source>
</evidence>
<keyword evidence="5 12" id="KW-0378">Hydrolase</keyword>
<evidence type="ECO:0000256" key="8">
    <source>
        <dbReference type="ARBA" id="ARBA00023242"/>
    </source>
</evidence>
<organism evidence="15 16">
    <name type="scientific">Hyaloscypha variabilis (strain UAMH 11265 / GT02V1 / F)</name>
    <name type="common">Meliniomyces variabilis</name>
    <dbReference type="NCBI Taxonomy" id="1149755"/>
    <lineage>
        <taxon>Eukaryota</taxon>
        <taxon>Fungi</taxon>
        <taxon>Dikarya</taxon>
        <taxon>Ascomycota</taxon>
        <taxon>Pezizomycotina</taxon>
        <taxon>Leotiomycetes</taxon>
        <taxon>Helotiales</taxon>
        <taxon>Hyaloscyphaceae</taxon>
        <taxon>Hyaloscypha</taxon>
        <taxon>Hyaloscypha variabilis</taxon>
    </lineage>
</organism>
<dbReference type="EC" id="3.1.3.16" evidence="12"/>
<evidence type="ECO:0000256" key="12">
    <source>
        <dbReference type="RuleBase" id="RU367080"/>
    </source>
</evidence>
<feature type="compositionally biased region" description="Basic and acidic residues" evidence="13">
    <location>
        <begin position="269"/>
        <end position="278"/>
    </location>
</feature>
<comment type="similarity">
    <text evidence="2 11 12">Belongs to the RPAP2 family.</text>
</comment>
<dbReference type="PANTHER" id="PTHR14732:SF0">
    <property type="entry name" value="RNA POLYMERASE II SUBUNIT B1 CTD PHOSPHATASE RPAP2-RELATED"/>
    <property type="match status" value="1"/>
</dbReference>
<evidence type="ECO:0000256" key="2">
    <source>
        <dbReference type="ARBA" id="ARBA00005676"/>
    </source>
</evidence>
<gene>
    <name evidence="15" type="ORF">L207DRAFT_569495</name>
</gene>
<feature type="compositionally biased region" description="Acidic residues" evidence="13">
    <location>
        <begin position="279"/>
        <end position="292"/>
    </location>
</feature>
<dbReference type="PROSITE" id="PS51479">
    <property type="entry name" value="ZF_RTR1"/>
    <property type="match status" value="1"/>
</dbReference>
<sequence>MATAKQPKSILKKATYPATTSSKEDRDREVALYHANLIQQRKDIELNILLSTETLIDYPLAKAPYDASNPSLADATEFKRLLRPFQPSDYDELIHERNINEKCGYTLCPNPRVKDGIGGKYRIIGTNGKAKDFKVVEKEELEKWCSEVCAKRALYVRVQLSESPAWEREAAGSTVNIDLLDEPKPVDGAIVEGLGKMSLDGGTGGKQQDVANLALERGDTGMAAKNGLVDVKVQEKEVHRPAQAPSLDDLSGRLDTMHLTLEGHTPEFGSRRERRHAEELEDDDGPDTDWRM</sequence>
<evidence type="ECO:0000256" key="10">
    <source>
        <dbReference type="ARBA" id="ARBA00048336"/>
    </source>
</evidence>
<evidence type="ECO:0000256" key="13">
    <source>
        <dbReference type="SAM" id="MobiDB-lite"/>
    </source>
</evidence>
<evidence type="ECO:0000313" key="16">
    <source>
        <dbReference type="Proteomes" id="UP000235786"/>
    </source>
</evidence>
<dbReference type="STRING" id="1149755.A0A2J6RC74"/>
<dbReference type="Proteomes" id="UP000235786">
    <property type="component" value="Unassembled WGS sequence"/>
</dbReference>
<comment type="subcellular location">
    <subcellularLocation>
        <location evidence="1 12">Nucleus</location>
    </subcellularLocation>
</comment>
<accession>A0A2J6RC74</accession>
<reference evidence="15 16" key="1">
    <citation type="submission" date="2016-04" db="EMBL/GenBank/DDBJ databases">
        <title>A degradative enzymes factory behind the ericoid mycorrhizal symbiosis.</title>
        <authorList>
            <consortium name="DOE Joint Genome Institute"/>
            <person name="Martino E."/>
            <person name="Morin E."/>
            <person name="Grelet G."/>
            <person name="Kuo A."/>
            <person name="Kohler A."/>
            <person name="Daghino S."/>
            <person name="Barry K."/>
            <person name="Choi C."/>
            <person name="Cichocki N."/>
            <person name="Clum A."/>
            <person name="Copeland A."/>
            <person name="Hainaut M."/>
            <person name="Haridas S."/>
            <person name="Labutti K."/>
            <person name="Lindquist E."/>
            <person name="Lipzen A."/>
            <person name="Khouja H.-R."/>
            <person name="Murat C."/>
            <person name="Ohm R."/>
            <person name="Olson A."/>
            <person name="Spatafora J."/>
            <person name="Veneault-Fourrey C."/>
            <person name="Henrissat B."/>
            <person name="Grigoriev I."/>
            <person name="Martin F."/>
            <person name="Perotto S."/>
        </authorList>
    </citation>
    <scope>NUCLEOTIDE SEQUENCE [LARGE SCALE GENOMIC DNA]</scope>
    <source>
        <strain evidence="15 16">F</strain>
    </source>
</reference>
<evidence type="ECO:0000256" key="5">
    <source>
        <dbReference type="ARBA" id="ARBA00022801"/>
    </source>
</evidence>
<dbReference type="EMBL" id="KZ613951">
    <property type="protein sequence ID" value="PMD36124.1"/>
    <property type="molecule type" value="Genomic_DNA"/>
</dbReference>
<dbReference type="AlphaFoldDB" id="A0A2J6RC74"/>
<keyword evidence="4 12" id="KW-0863">Zinc-finger</keyword>
<dbReference type="GO" id="GO:0005634">
    <property type="term" value="C:nucleus"/>
    <property type="evidence" value="ECO:0007669"/>
    <property type="project" value="UniProtKB-SubCell"/>
</dbReference>
<name>A0A2J6RC74_HYAVF</name>
<comment type="function">
    <text evidence="12">Putative RNA polymerase II subunit B1 C-terminal domain (CTD) phosphatase involved in RNA polymerase II transcription regulation.</text>
</comment>
<dbReference type="OrthoDB" id="2590500at2759"/>
<comment type="catalytic activity">
    <reaction evidence="10 12">
        <text>O-phospho-L-threonyl-[protein] + H2O = L-threonyl-[protein] + phosphate</text>
        <dbReference type="Rhea" id="RHEA:47004"/>
        <dbReference type="Rhea" id="RHEA-COMP:11060"/>
        <dbReference type="Rhea" id="RHEA-COMP:11605"/>
        <dbReference type="ChEBI" id="CHEBI:15377"/>
        <dbReference type="ChEBI" id="CHEBI:30013"/>
        <dbReference type="ChEBI" id="CHEBI:43474"/>
        <dbReference type="ChEBI" id="CHEBI:61977"/>
        <dbReference type="EC" id="3.1.3.16"/>
    </reaction>
</comment>
<keyword evidence="7 12" id="KW-0904">Protein phosphatase</keyword>
<dbReference type="InterPro" id="IPR039693">
    <property type="entry name" value="Rtr1/RPAP2"/>
</dbReference>
<dbReference type="GO" id="GO:0008270">
    <property type="term" value="F:zinc ion binding"/>
    <property type="evidence" value="ECO:0007669"/>
    <property type="project" value="UniProtKB-KW"/>
</dbReference>
<protein>
    <recommendedName>
        <fullName evidence="12">RNA polymerase II subunit B1 CTD phosphatase RPAP2 homolog</fullName>
        <ecNumber evidence="12">3.1.3.16</ecNumber>
    </recommendedName>
</protein>
<comment type="catalytic activity">
    <reaction evidence="9 12">
        <text>O-phospho-L-seryl-[protein] + H2O = L-seryl-[protein] + phosphate</text>
        <dbReference type="Rhea" id="RHEA:20629"/>
        <dbReference type="Rhea" id="RHEA-COMP:9863"/>
        <dbReference type="Rhea" id="RHEA-COMP:11604"/>
        <dbReference type="ChEBI" id="CHEBI:15377"/>
        <dbReference type="ChEBI" id="CHEBI:29999"/>
        <dbReference type="ChEBI" id="CHEBI:43474"/>
        <dbReference type="ChEBI" id="CHEBI:83421"/>
        <dbReference type="EC" id="3.1.3.16"/>
    </reaction>
</comment>
<dbReference type="GO" id="GO:0043175">
    <property type="term" value="F:RNA polymerase core enzyme binding"/>
    <property type="evidence" value="ECO:0007669"/>
    <property type="project" value="UniProtKB-UniRule"/>
</dbReference>
<evidence type="ECO:0000256" key="6">
    <source>
        <dbReference type="ARBA" id="ARBA00022833"/>
    </source>
</evidence>
<dbReference type="PANTHER" id="PTHR14732">
    <property type="entry name" value="RNA POLYMERASE II SUBUNIT B1 CTD PHOSPHATASE RPAP2-RELATED"/>
    <property type="match status" value="1"/>
</dbReference>
<dbReference type="InterPro" id="IPR007308">
    <property type="entry name" value="Rtr1/RPAP2_dom"/>
</dbReference>
<dbReference type="Gene3D" id="1.25.40.820">
    <property type="match status" value="1"/>
</dbReference>
<evidence type="ECO:0000256" key="4">
    <source>
        <dbReference type="ARBA" id="ARBA00022771"/>
    </source>
</evidence>
<feature type="region of interest" description="Disordered" evidence="13">
    <location>
        <begin position="238"/>
        <end position="292"/>
    </location>
</feature>
<evidence type="ECO:0000256" key="11">
    <source>
        <dbReference type="PROSITE-ProRule" id="PRU00812"/>
    </source>
</evidence>